<evidence type="ECO:0000313" key="8">
    <source>
        <dbReference type="Proteomes" id="UP001187343"/>
    </source>
</evidence>
<comment type="caution">
    <text evidence="7">The sequence shown here is derived from an EMBL/GenBank/DDBJ whole genome shotgun (WGS) entry which is preliminary data.</text>
</comment>
<organism evidence="7 8">
    <name type="scientific">Cirrhinus molitorella</name>
    <name type="common">mud carp</name>
    <dbReference type="NCBI Taxonomy" id="172907"/>
    <lineage>
        <taxon>Eukaryota</taxon>
        <taxon>Metazoa</taxon>
        <taxon>Chordata</taxon>
        <taxon>Craniata</taxon>
        <taxon>Vertebrata</taxon>
        <taxon>Euteleostomi</taxon>
        <taxon>Actinopterygii</taxon>
        <taxon>Neopterygii</taxon>
        <taxon>Teleostei</taxon>
        <taxon>Ostariophysi</taxon>
        <taxon>Cypriniformes</taxon>
        <taxon>Cyprinidae</taxon>
        <taxon>Labeoninae</taxon>
        <taxon>Labeonini</taxon>
        <taxon>Cirrhinus</taxon>
    </lineage>
</organism>
<dbReference type="PANTHER" id="PTHR25465:SF5">
    <property type="entry name" value="E3 UBIQUITIN_ISG15 LIGASE TRIM25-RELATED"/>
    <property type="match status" value="1"/>
</dbReference>
<dbReference type="InterPro" id="IPR058030">
    <property type="entry name" value="TRIM8/14/16/25/29/45/65_CC"/>
</dbReference>
<dbReference type="AlphaFoldDB" id="A0AA88TSM7"/>
<proteinExistence type="predicted"/>
<feature type="coiled-coil region" evidence="4">
    <location>
        <begin position="174"/>
        <end position="208"/>
    </location>
</feature>
<evidence type="ECO:0000256" key="2">
    <source>
        <dbReference type="ARBA" id="ARBA00022771"/>
    </source>
</evidence>
<dbReference type="Proteomes" id="UP001187343">
    <property type="component" value="Unassembled WGS sequence"/>
</dbReference>
<keyword evidence="3" id="KW-0862">Zinc</keyword>
<evidence type="ECO:0000313" key="7">
    <source>
        <dbReference type="EMBL" id="KAK2900606.1"/>
    </source>
</evidence>
<evidence type="ECO:0000256" key="4">
    <source>
        <dbReference type="SAM" id="Coils"/>
    </source>
</evidence>
<feature type="domain" description="TRIM8/14/16/25/29/45/65 coiled-coil region" evidence="6">
    <location>
        <begin position="34"/>
        <end position="162"/>
    </location>
</feature>
<gene>
    <name evidence="7" type="ORF">Q8A67_008721</name>
</gene>
<feature type="coiled-coil region" evidence="4">
    <location>
        <begin position="232"/>
        <end position="266"/>
    </location>
</feature>
<keyword evidence="8" id="KW-1185">Reference proteome</keyword>
<evidence type="ECO:0000256" key="3">
    <source>
        <dbReference type="ARBA" id="ARBA00022833"/>
    </source>
</evidence>
<dbReference type="GO" id="GO:0008270">
    <property type="term" value="F:zinc ion binding"/>
    <property type="evidence" value="ECO:0007669"/>
    <property type="project" value="UniProtKB-KW"/>
</dbReference>
<dbReference type="InterPro" id="IPR051051">
    <property type="entry name" value="E3_ubiq-ligase_TRIM/RNF"/>
</dbReference>
<reference evidence="7" key="1">
    <citation type="submission" date="2023-08" db="EMBL/GenBank/DDBJ databases">
        <title>Chromosome-level Genome Assembly of mud carp (Cirrhinus molitorella).</title>
        <authorList>
            <person name="Liu H."/>
        </authorList>
    </citation>
    <scope>NUCLEOTIDE SEQUENCE</scope>
    <source>
        <strain evidence="7">Prfri</strain>
        <tissue evidence="7">Muscle</tissue>
    </source>
</reference>
<dbReference type="EMBL" id="JAUYZG010000008">
    <property type="protein sequence ID" value="KAK2900606.1"/>
    <property type="molecule type" value="Genomic_DNA"/>
</dbReference>
<dbReference type="PANTHER" id="PTHR25465">
    <property type="entry name" value="B-BOX DOMAIN CONTAINING"/>
    <property type="match status" value="1"/>
</dbReference>
<evidence type="ECO:0000256" key="5">
    <source>
        <dbReference type="SAM" id="MobiDB-lite"/>
    </source>
</evidence>
<feature type="compositionally biased region" description="Basic and acidic residues" evidence="5">
    <location>
        <begin position="15"/>
        <end position="36"/>
    </location>
</feature>
<accession>A0AA88TSM7</accession>
<evidence type="ECO:0000256" key="1">
    <source>
        <dbReference type="ARBA" id="ARBA00022723"/>
    </source>
</evidence>
<keyword evidence="2" id="KW-0863">Zinc-finger</keyword>
<keyword evidence="4" id="KW-0175">Coiled coil</keyword>
<keyword evidence="1" id="KW-0479">Metal-binding</keyword>
<feature type="domain" description="TRIM8/14/16/25/29/45/65 coiled-coil region" evidence="6">
    <location>
        <begin position="181"/>
        <end position="307"/>
    </location>
</feature>
<feature type="coiled-coil region" evidence="4">
    <location>
        <begin position="85"/>
        <end position="119"/>
    </location>
</feature>
<dbReference type="Pfam" id="PF25600">
    <property type="entry name" value="TRIM_CC"/>
    <property type="match status" value="2"/>
</dbReference>
<protein>
    <recommendedName>
        <fullName evidence="6">TRIM8/14/16/25/29/45/65 coiled-coil region domain-containing protein</fullName>
    </recommendedName>
</protein>
<sequence>MDEHKNHETVPAAAERTKKERQLEETQRKFHQRIQEKQKELDELREAVESYKSSAQAAVEDNERTFTELIRFIERSRSEVIQLIRDQEKTAVSRAEERLEKLEQEIEDLRRRDTELEQLSYADDHIHFLQSFQSLSTLPGSTDSPSITVRSRLSFDDVATAERTEKQRQLKDTQSKFRQRIQEKQKKLEELRESVESQKRSAQAAVEHSERIFTELIHSIERRRSEVTQLIRDREKSAVSQAEEQKERLEQEIEDLRRRGTELEQLSHTDHHIHFLQSFQSLFVPLGSTDSPSITVSSLFSFDDVEKGGASTIFPLVHAG</sequence>
<feature type="region of interest" description="Disordered" evidence="5">
    <location>
        <begin position="1"/>
        <end position="36"/>
    </location>
</feature>
<evidence type="ECO:0000259" key="6">
    <source>
        <dbReference type="Pfam" id="PF25600"/>
    </source>
</evidence>
<name>A0AA88TSM7_9TELE</name>